<evidence type="ECO:0000256" key="2">
    <source>
        <dbReference type="ARBA" id="ARBA00022679"/>
    </source>
</evidence>
<protein>
    <recommendedName>
        <fullName evidence="4">2-phytyl-1,4-naphtoquinone methyltransferase</fullName>
        <ecNumber evidence="4">2.1.1.329</ecNumber>
    </recommendedName>
    <alternativeName>
        <fullName evidence="4">Demethylphylloquinone methyltransferase</fullName>
    </alternativeName>
</protein>
<dbReference type="InterPro" id="IPR032904">
    <property type="entry name" value="MenG"/>
</dbReference>
<keyword evidence="1 4" id="KW-0489">Methyltransferase</keyword>
<dbReference type="HAMAP" id="MF_01982">
    <property type="entry name" value="MenG_phylloquinone_subfam"/>
    <property type="match status" value="1"/>
</dbReference>
<dbReference type="SUPFAM" id="SSF53335">
    <property type="entry name" value="S-adenosyl-L-methionine-dependent methyltransferases"/>
    <property type="match status" value="1"/>
</dbReference>
<dbReference type="UniPathway" id="UPA00995"/>
<reference evidence="5 6" key="1">
    <citation type="submission" date="2016-10" db="EMBL/GenBank/DDBJ databases">
        <title>Description of Gloeomargarita lithophora gen. nov., sp. nov., a thylakoid-bearing basal-branching cyanobacterium with intracellular carbonates, and proposal for Gloeomargaritales ord. nov.</title>
        <authorList>
            <person name="Moreira D."/>
            <person name="Tavera R."/>
            <person name="Benzerara K."/>
            <person name="Skouri-Panet F."/>
            <person name="Couradeau E."/>
            <person name="Gerard E."/>
            <person name="Loussert C."/>
            <person name="Novelo E."/>
            <person name="Zivanovic Y."/>
            <person name="Lopez-Garcia P."/>
        </authorList>
    </citation>
    <scope>NUCLEOTIDE SEQUENCE [LARGE SCALE GENOMIC DNA]</scope>
    <source>
        <strain evidence="5 6">D10</strain>
    </source>
</reference>
<sequence>MPDMVRGDGGSPIPMNQPAVQALFNQIAPHYDSLNHWLSWGQHQIWKRMVIGWVDPQPGQIGVDLCCGTGDLTRLLAAKIGSTGQVWGIDFSEPMLRVAQRRSAHLPIRWYTGDVQQLPFADQSVDGVTMGYGLRNVSDRHQCLREIWRVLRPAGRGAILDFHQPSDPWLRAWQAWYLQQVVVPVAANLGLAAEYQYLWASLQTFPAGAQQVQWAEACGFHACHYPIANGLMGVLVLHRP</sequence>
<dbReference type="STRING" id="1188229.GlitD10_0356"/>
<organism evidence="5 6">
    <name type="scientific">Gloeomargarita lithophora Alchichica-D10</name>
    <dbReference type="NCBI Taxonomy" id="1188229"/>
    <lineage>
        <taxon>Bacteria</taxon>
        <taxon>Bacillati</taxon>
        <taxon>Cyanobacteriota</taxon>
        <taxon>Cyanophyceae</taxon>
        <taxon>Gloeomargaritales</taxon>
        <taxon>Gloeomargaritaceae</taxon>
        <taxon>Gloeomargarita</taxon>
    </lineage>
</organism>
<dbReference type="AlphaFoldDB" id="A0A1J0A9P6"/>
<dbReference type="KEGG" id="glt:GlitD10_0356"/>
<dbReference type="Pfam" id="PF01209">
    <property type="entry name" value="Ubie_methyltran"/>
    <property type="match status" value="1"/>
</dbReference>
<dbReference type="InterPro" id="IPR023576">
    <property type="entry name" value="UbiE/COQ5_MeTrFase_CS"/>
</dbReference>
<dbReference type="PANTHER" id="PTHR43591">
    <property type="entry name" value="METHYLTRANSFERASE"/>
    <property type="match status" value="1"/>
</dbReference>
<comment type="catalytic activity">
    <reaction evidence="4">
        <text>demethylphylloquinol + S-adenosyl-L-methionine = phylloquinol + S-adenosyl-L-homocysteine + H(+)</text>
        <dbReference type="Rhea" id="RHEA:40551"/>
        <dbReference type="ChEBI" id="CHEBI:15378"/>
        <dbReference type="ChEBI" id="CHEBI:28433"/>
        <dbReference type="ChEBI" id="CHEBI:57856"/>
        <dbReference type="ChEBI" id="CHEBI:59789"/>
        <dbReference type="ChEBI" id="CHEBI:87844"/>
        <dbReference type="EC" id="2.1.1.329"/>
    </reaction>
</comment>
<dbReference type="InterPro" id="IPR029063">
    <property type="entry name" value="SAM-dependent_MTases_sf"/>
</dbReference>
<dbReference type="PANTHER" id="PTHR43591:SF24">
    <property type="entry name" value="2-METHOXY-6-POLYPRENYL-1,4-BENZOQUINOL METHYLASE, MITOCHONDRIAL"/>
    <property type="match status" value="1"/>
</dbReference>
<comment type="function">
    <text evidence="4">Methyltransferase required for the conversion of 2-phytyl-1,4-beta-naphthoquinol to phylloquinol.</text>
</comment>
<dbReference type="Proteomes" id="UP000180235">
    <property type="component" value="Chromosome"/>
</dbReference>
<dbReference type="PROSITE" id="PS01183">
    <property type="entry name" value="UBIE_1"/>
    <property type="match status" value="1"/>
</dbReference>
<keyword evidence="2 4" id="KW-0808">Transferase</keyword>
<evidence type="ECO:0000256" key="4">
    <source>
        <dbReference type="HAMAP-Rule" id="MF_01982"/>
    </source>
</evidence>
<dbReference type="NCBIfam" id="NF001244">
    <property type="entry name" value="PRK00216.1-5"/>
    <property type="match status" value="1"/>
</dbReference>
<dbReference type="NCBIfam" id="TIGR01934">
    <property type="entry name" value="MenG_MenH_UbiE"/>
    <property type="match status" value="1"/>
</dbReference>
<proteinExistence type="inferred from homology"/>
<dbReference type="PROSITE" id="PS51608">
    <property type="entry name" value="SAM_MT_UBIE"/>
    <property type="match status" value="1"/>
</dbReference>
<keyword evidence="6" id="KW-1185">Reference proteome</keyword>
<dbReference type="CDD" id="cd02440">
    <property type="entry name" value="AdoMet_MTases"/>
    <property type="match status" value="1"/>
</dbReference>
<accession>A0A1J0A9P6</accession>
<dbReference type="GO" id="GO:0052624">
    <property type="term" value="F:2-phytyl-1,4-naphthoquinone methyltransferase activity"/>
    <property type="evidence" value="ECO:0007669"/>
    <property type="project" value="UniProtKB-EC"/>
</dbReference>
<dbReference type="EMBL" id="CP017675">
    <property type="protein sequence ID" value="APB32666.1"/>
    <property type="molecule type" value="Genomic_DNA"/>
</dbReference>
<comment type="pathway">
    <text evidence="4">Cofactor biosynthesis; phylloquinone biosynthesis.</text>
</comment>
<dbReference type="Gene3D" id="3.40.50.150">
    <property type="entry name" value="Vaccinia Virus protein VP39"/>
    <property type="match status" value="1"/>
</dbReference>
<name>A0A1J0A9P6_9CYAN</name>
<gene>
    <name evidence="5" type="primary">ubiE</name>
    <name evidence="4" type="synonym">menG</name>
    <name evidence="5" type="ORF">GlitD10_0356</name>
</gene>
<evidence type="ECO:0000256" key="3">
    <source>
        <dbReference type="ARBA" id="ARBA00022691"/>
    </source>
</evidence>
<dbReference type="GO" id="GO:0042372">
    <property type="term" value="P:phylloquinone biosynthetic process"/>
    <property type="evidence" value="ECO:0007669"/>
    <property type="project" value="UniProtKB-UniRule"/>
</dbReference>
<dbReference type="InterPro" id="IPR004033">
    <property type="entry name" value="UbiE/COQ5_MeTrFase"/>
</dbReference>
<dbReference type="HAMAP" id="MF_01813">
    <property type="entry name" value="MenG_UbiE_methyltr"/>
    <property type="match status" value="1"/>
</dbReference>
<evidence type="ECO:0000313" key="6">
    <source>
        <dbReference type="Proteomes" id="UP000180235"/>
    </source>
</evidence>
<comment type="similarity">
    <text evidence="4">Belongs to the class I-like SAM-binding methyltransferase superfamily. MenG/UbiE family.</text>
</comment>
<dbReference type="GO" id="GO:0032259">
    <property type="term" value="P:methylation"/>
    <property type="evidence" value="ECO:0007669"/>
    <property type="project" value="UniProtKB-KW"/>
</dbReference>
<evidence type="ECO:0000313" key="5">
    <source>
        <dbReference type="EMBL" id="APB32666.1"/>
    </source>
</evidence>
<dbReference type="EC" id="2.1.1.329" evidence="4"/>
<keyword evidence="3 4" id="KW-0949">S-adenosyl-L-methionine</keyword>
<evidence type="ECO:0000256" key="1">
    <source>
        <dbReference type="ARBA" id="ARBA00022603"/>
    </source>
</evidence>